<feature type="compositionally biased region" description="Basic and acidic residues" evidence="1">
    <location>
        <begin position="129"/>
        <end position="139"/>
    </location>
</feature>
<evidence type="ECO:0000313" key="3">
    <source>
        <dbReference type="Proteomes" id="UP000314983"/>
    </source>
</evidence>
<reference evidence="2" key="5">
    <citation type="submission" date="2025-09" db="UniProtKB">
        <authorList>
            <consortium name="Ensembl"/>
        </authorList>
    </citation>
    <scope>IDENTIFICATION</scope>
</reference>
<dbReference type="GO" id="GO:0030018">
    <property type="term" value="C:Z disc"/>
    <property type="evidence" value="ECO:0007669"/>
    <property type="project" value="TreeGrafter"/>
</dbReference>
<dbReference type="GO" id="GO:0030240">
    <property type="term" value="P:skeletal muscle thin filament assembly"/>
    <property type="evidence" value="ECO:0007669"/>
    <property type="project" value="TreeGrafter"/>
</dbReference>
<dbReference type="AlphaFoldDB" id="A0A4W4EA16"/>
<dbReference type="GO" id="GO:0070080">
    <property type="term" value="F:titin Z domain binding"/>
    <property type="evidence" value="ECO:0007669"/>
    <property type="project" value="TreeGrafter"/>
</dbReference>
<sequence length="174" mass="20448">MHCLSRSPRSYLVNSYSDVKESDETKRESFEATWLDLVMETRPEFKITLNERDSSRKETYERKQAVHFVVRRFPTQTLWTGQDGSEMKEYHLPYKKTVLPIPIFVPRDLTAADETNREPSPPFLQSIMDFEKSRDERKQPSSIMKDLPRAIQSGSPEFRASRLISPPSHVQRRE</sequence>
<dbReference type="GO" id="GO:0055008">
    <property type="term" value="P:cardiac muscle tissue morphogenesis"/>
    <property type="evidence" value="ECO:0007669"/>
    <property type="project" value="TreeGrafter"/>
</dbReference>
<proteinExistence type="predicted"/>
<dbReference type="GO" id="GO:0031432">
    <property type="term" value="F:titin binding"/>
    <property type="evidence" value="ECO:0007669"/>
    <property type="project" value="TreeGrafter"/>
</dbReference>
<dbReference type="GO" id="GO:0035995">
    <property type="term" value="P:detection of muscle stretch"/>
    <property type="evidence" value="ECO:0007669"/>
    <property type="project" value="TreeGrafter"/>
</dbReference>
<keyword evidence="3" id="KW-1185">Reference proteome</keyword>
<dbReference type="KEGG" id="eee:113577067"/>
<dbReference type="CTD" id="100151586"/>
<reference evidence="2" key="4">
    <citation type="submission" date="2025-08" db="UniProtKB">
        <authorList>
            <consortium name="Ensembl"/>
        </authorList>
    </citation>
    <scope>IDENTIFICATION</scope>
</reference>
<evidence type="ECO:0000313" key="2">
    <source>
        <dbReference type="Ensembl" id="ENSEEEP00000008100.1"/>
    </source>
</evidence>
<dbReference type="GeneID" id="113577067"/>
<dbReference type="InterPro" id="IPR015667">
    <property type="entry name" value="Telethonin"/>
</dbReference>
<accession>A0A4W4EA16</accession>
<dbReference type="GeneTree" id="ENSGT00390000012014"/>
<dbReference type="GO" id="GO:0003009">
    <property type="term" value="P:skeletal muscle contraction"/>
    <property type="evidence" value="ECO:0007669"/>
    <property type="project" value="TreeGrafter"/>
</dbReference>
<dbReference type="OMA" id="ESYSACW"/>
<dbReference type="GO" id="GO:0055003">
    <property type="term" value="P:cardiac myofibril assembly"/>
    <property type="evidence" value="ECO:0007669"/>
    <property type="project" value="TreeGrafter"/>
</dbReference>
<dbReference type="PANTHER" id="PTHR15143">
    <property type="entry name" value="TELETHONIN"/>
    <property type="match status" value="1"/>
</dbReference>
<dbReference type="PANTHER" id="PTHR15143:SF0">
    <property type="entry name" value="TELETHONIN"/>
    <property type="match status" value="1"/>
</dbReference>
<dbReference type="Proteomes" id="UP000314983">
    <property type="component" value="Chromosome 5"/>
</dbReference>
<dbReference type="Ensembl" id="ENSEEET00000008206.2">
    <property type="protein sequence ID" value="ENSEEEP00000008100.1"/>
    <property type="gene ID" value="ENSEEEG00000004219.2"/>
</dbReference>
<dbReference type="InterPro" id="IPR023111">
    <property type="entry name" value="Titin-like_dom_sf"/>
</dbReference>
<name>A0A4W4EA16_ELEEL</name>
<dbReference type="Pfam" id="PF09470">
    <property type="entry name" value="Telethonin"/>
    <property type="match status" value="1"/>
</dbReference>
<evidence type="ECO:0000256" key="1">
    <source>
        <dbReference type="SAM" id="MobiDB-lite"/>
    </source>
</evidence>
<dbReference type="OrthoDB" id="9949665at2759"/>
<gene>
    <name evidence="2" type="primary">zmp:0000000930</name>
</gene>
<dbReference type="RefSeq" id="XP_026865325.1">
    <property type="nucleotide sequence ID" value="XM_027009524.2"/>
</dbReference>
<reference evidence="3" key="2">
    <citation type="journal article" date="2017" name="Sci. Adv.">
        <title>A tail of two voltages: Proteomic comparison of the three electric organs of the electric eel.</title>
        <authorList>
            <person name="Traeger L.L."/>
            <person name="Sabat G."/>
            <person name="Barrett-Wilt G.A."/>
            <person name="Wells G.B."/>
            <person name="Sussman M.R."/>
        </authorList>
    </citation>
    <scope>NUCLEOTIDE SEQUENCE [LARGE SCALE GENOMIC DNA]</scope>
</reference>
<organism evidence="2 3">
    <name type="scientific">Electrophorus electricus</name>
    <name type="common">Electric eel</name>
    <name type="synonym">Gymnotus electricus</name>
    <dbReference type="NCBI Taxonomy" id="8005"/>
    <lineage>
        <taxon>Eukaryota</taxon>
        <taxon>Metazoa</taxon>
        <taxon>Chordata</taxon>
        <taxon>Craniata</taxon>
        <taxon>Vertebrata</taxon>
        <taxon>Euteleostomi</taxon>
        <taxon>Actinopterygii</taxon>
        <taxon>Neopterygii</taxon>
        <taxon>Teleostei</taxon>
        <taxon>Ostariophysi</taxon>
        <taxon>Gymnotiformes</taxon>
        <taxon>Gymnotoidei</taxon>
        <taxon>Gymnotidae</taxon>
        <taxon>Electrophorus</taxon>
    </lineage>
</organism>
<feature type="region of interest" description="Disordered" evidence="1">
    <location>
        <begin position="112"/>
        <end position="174"/>
    </location>
</feature>
<dbReference type="GO" id="GO:0060048">
    <property type="term" value="P:cardiac muscle contraction"/>
    <property type="evidence" value="ECO:0007669"/>
    <property type="project" value="TreeGrafter"/>
</dbReference>
<protein>
    <submittedName>
        <fullName evidence="2">Zmp:0000000930</fullName>
    </submittedName>
</protein>
<reference evidence="2" key="3">
    <citation type="submission" date="2020-05" db="EMBL/GenBank/DDBJ databases">
        <title>Electrophorus electricus (electric eel) genome, fEleEle1, primary haplotype.</title>
        <authorList>
            <person name="Myers G."/>
            <person name="Meyer A."/>
            <person name="Fedrigo O."/>
            <person name="Formenti G."/>
            <person name="Rhie A."/>
            <person name="Tracey A."/>
            <person name="Sims Y."/>
            <person name="Jarvis E.D."/>
        </authorList>
    </citation>
    <scope>NUCLEOTIDE SEQUENCE [LARGE SCALE GENOMIC DNA]</scope>
</reference>
<dbReference type="Gene3D" id="2.20.160.10">
    <property type="entry name" value="titin domain like"/>
    <property type="match status" value="1"/>
</dbReference>
<dbReference type="GO" id="GO:0030674">
    <property type="term" value="F:protein-macromolecule adaptor activity"/>
    <property type="evidence" value="ECO:0007669"/>
    <property type="project" value="TreeGrafter"/>
</dbReference>
<dbReference type="GO" id="GO:0030241">
    <property type="term" value="P:skeletal muscle myosin thick filament assembly"/>
    <property type="evidence" value="ECO:0007669"/>
    <property type="project" value="TreeGrafter"/>
</dbReference>
<reference evidence="3" key="1">
    <citation type="journal article" date="2014" name="Science">
        <title>Nonhuman genetics. Genomic basis for the convergent evolution of electric organs.</title>
        <authorList>
            <person name="Gallant J.R."/>
            <person name="Traeger L.L."/>
            <person name="Volkening J.D."/>
            <person name="Moffett H."/>
            <person name="Chen P.H."/>
            <person name="Novina C.D."/>
            <person name="Phillips G.N.Jr."/>
            <person name="Anand R."/>
            <person name="Wells G.B."/>
            <person name="Pinch M."/>
            <person name="Guth R."/>
            <person name="Unguez G.A."/>
            <person name="Albert J.S."/>
            <person name="Zakon H.H."/>
            <person name="Samanta M.P."/>
            <person name="Sussman M.R."/>
        </authorList>
    </citation>
    <scope>NUCLEOTIDE SEQUENCE [LARGE SCALE GENOMIC DNA]</scope>
</reference>
<dbReference type="GO" id="GO:0048769">
    <property type="term" value="P:sarcomerogenesis"/>
    <property type="evidence" value="ECO:0007669"/>
    <property type="project" value="TreeGrafter"/>
</dbReference>
<dbReference type="GO" id="GO:0008307">
    <property type="term" value="F:structural constituent of muscle"/>
    <property type="evidence" value="ECO:0007669"/>
    <property type="project" value="TreeGrafter"/>
</dbReference>